<sequence length="510" mass="53699">MSGSLVHLRRTALAVAAMVGACLAVPAPQAAEPAAAVRLDRTQASLPRGDRVVQLPLSKSQVLDFDEEIRDVLVSDPKIADAVVRSSRRLYLIGNKFGTTNIVVFGASGRPIANIELQVQLDTRSLEGLLKRLLPRSDIRAEAVAGTVVLSGAVGSASEAVQAYEVATRFVGNQPDSGGGAASGGSATTGGSSSAGSTVQVVNTLTIRGKDQVMLKVTIAEVQRQAVKMLGINLTNTGTAESTAANGLLTGLLGSSGNFGTNAVTTNSFPINSGVTTALDQRFSWDAGGFKLRARLQALEQASLMKTLAEPNLTALSGEQAQFLVGGEYPVPIVTQNAMTVEFKNYGIALNFQPVVLADDRISLTVKTEVSELTSDGAVTVSGITIPALRIRRASTTLEMPSGAMMVLGGLIKDDVKQAISGTPGLLDIPILGTLFRSRDFQQSQSELAIFIQPVLVRPVAASKLQRPDQNFQPANDAAGYFLGRLNRIYRAADRTPGGSYRGRVGYIYE</sequence>
<dbReference type="GO" id="GO:0015627">
    <property type="term" value="C:type II protein secretion system complex"/>
    <property type="evidence" value="ECO:0007669"/>
    <property type="project" value="TreeGrafter"/>
</dbReference>
<dbReference type="Proteomes" id="UP000292781">
    <property type="component" value="Unassembled WGS sequence"/>
</dbReference>
<feature type="region of interest" description="Disordered" evidence="2">
    <location>
        <begin position="175"/>
        <end position="196"/>
    </location>
</feature>
<dbReference type="Pfam" id="PF00263">
    <property type="entry name" value="Secretin"/>
    <property type="match status" value="1"/>
</dbReference>
<dbReference type="PANTHER" id="PTHR30332">
    <property type="entry name" value="PROBABLE GENERAL SECRETION PATHWAY PROTEIN D"/>
    <property type="match status" value="1"/>
</dbReference>
<dbReference type="GO" id="GO:0009306">
    <property type="term" value="P:protein secretion"/>
    <property type="evidence" value="ECO:0007669"/>
    <property type="project" value="InterPro"/>
</dbReference>
<feature type="chain" id="PRO_5020518765" evidence="3">
    <location>
        <begin position="31"/>
        <end position="510"/>
    </location>
</feature>
<evidence type="ECO:0000313" key="7">
    <source>
        <dbReference type="Proteomes" id="UP000292781"/>
    </source>
</evidence>
<comment type="similarity">
    <text evidence="1">Belongs to the bacterial secretin family.</text>
</comment>
<dbReference type="PANTHER" id="PTHR30332:SF17">
    <property type="entry name" value="TYPE IV PILIATION SYSTEM PROTEIN DR_0774-RELATED"/>
    <property type="match status" value="1"/>
</dbReference>
<protein>
    <submittedName>
        <fullName evidence="6">Type II and III secretion system protein family protein</fullName>
    </submittedName>
</protein>
<comment type="caution">
    <text evidence="6">The sequence shown here is derived from an EMBL/GenBank/DDBJ whole genome shotgun (WGS) entry which is preliminary data.</text>
</comment>
<feature type="domain" description="Pilus formation protein N-terminal" evidence="5">
    <location>
        <begin position="51"/>
        <end position="119"/>
    </location>
</feature>
<accession>A0A4V2KTY5</accession>
<dbReference type="PROSITE" id="PS51318">
    <property type="entry name" value="TAT"/>
    <property type="match status" value="1"/>
</dbReference>
<proteinExistence type="inferred from homology"/>
<dbReference type="InterPro" id="IPR004846">
    <property type="entry name" value="T2SS/T3SS_dom"/>
</dbReference>
<evidence type="ECO:0000256" key="1">
    <source>
        <dbReference type="RuleBase" id="RU004003"/>
    </source>
</evidence>
<feature type="compositionally biased region" description="Low complexity" evidence="2">
    <location>
        <begin position="184"/>
        <end position="196"/>
    </location>
</feature>
<evidence type="ECO:0000259" key="4">
    <source>
        <dbReference type="Pfam" id="PF00263"/>
    </source>
</evidence>
<dbReference type="Pfam" id="PF13629">
    <property type="entry name" value="T2SS-T3SS_pil_N"/>
    <property type="match status" value="1"/>
</dbReference>
<dbReference type="EMBL" id="SJFN01000008">
    <property type="protein sequence ID" value="TBW39225.1"/>
    <property type="molecule type" value="Genomic_DNA"/>
</dbReference>
<dbReference type="OrthoDB" id="9775455at2"/>
<evidence type="ECO:0000313" key="6">
    <source>
        <dbReference type="EMBL" id="TBW39225.1"/>
    </source>
</evidence>
<evidence type="ECO:0000256" key="2">
    <source>
        <dbReference type="SAM" id="MobiDB-lite"/>
    </source>
</evidence>
<feature type="domain" description="Type II/III secretion system secretin-like" evidence="4">
    <location>
        <begin position="298"/>
        <end position="458"/>
    </location>
</feature>
<name>A0A4V2KTY5_9HYPH</name>
<dbReference type="InterPro" id="IPR001775">
    <property type="entry name" value="GspD/PilQ"/>
</dbReference>
<organism evidence="6 7">
    <name type="scientific">Siculibacillus lacustris</name>
    <dbReference type="NCBI Taxonomy" id="1549641"/>
    <lineage>
        <taxon>Bacteria</taxon>
        <taxon>Pseudomonadati</taxon>
        <taxon>Pseudomonadota</taxon>
        <taxon>Alphaproteobacteria</taxon>
        <taxon>Hyphomicrobiales</taxon>
        <taxon>Ancalomicrobiaceae</taxon>
        <taxon>Siculibacillus</taxon>
    </lineage>
</organism>
<dbReference type="PRINTS" id="PR00811">
    <property type="entry name" value="BCTERIALGSPD"/>
</dbReference>
<dbReference type="AlphaFoldDB" id="A0A4V2KTY5"/>
<gene>
    <name evidence="6" type="ORF">EYW49_06965</name>
</gene>
<dbReference type="RefSeq" id="WP_131307586.1">
    <property type="nucleotide sequence ID" value="NZ_SJFN01000008.1"/>
</dbReference>
<dbReference type="InterPro" id="IPR050810">
    <property type="entry name" value="Bact_Secretion_Sys_Channel"/>
</dbReference>
<dbReference type="InterPro" id="IPR032789">
    <property type="entry name" value="T2SS-T3SS_pil_N"/>
</dbReference>
<evidence type="ECO:0000259" key="5">
    <source>
        <dbReference type="Pfam" id="PF13629"/>
    </source>
</evidence>
<reference evidence="6 7" key="1">
    <citation type="submission" date="2019-02" db="EMBL/GenBank/DDBJ databases">
        <title>Siculibacillus lacustris gen. nov., sp. nov., a new rosette-forming bacterium isolated from a freshwater crater lake (Lake St. Ana, Romania).</title>
        <authorList>
            <person name="Felfoldi T."/>
            <person name="Marton Z."/>
            <person name="Szabo A."/>
            <person name="Mentes A."/>
            <person name="Boka K."/>
            <person name="Marialigeti K."/>
            <person name="Mathe I."/>
            <person name="Koncz M."/>
            <person name="Schumann P."/>
            <person name="Toth E."/>
        </authorList>
    </citation>
    <scope>NUCLEOTIDE SEQUENCE [LARGE SCALE GENOMIC DNA]</scope>
    <source>
        <strain evidence="6 7">SA-279</strain>
    </source>
</reference>
<keyword evidence="3" id="KW-0732">Signal</keyword>
<keyword evidence="7" id="KW-1185">Reference proteome</keyword>
<dbReference type="InterPro" id="IPR006311">
    <property type="entry name" value="TAT_signal"/>
</dbReference>
<evidence type="ECO:0000256" key="3">
    <source>
        <dbReference type="SAM" id="SignalP"/>
    </source>
</evidence>
<feature type="signal peptide" evidence="3">
    <location>
        <begin position="1"/>
        <end position="30"/>
    </location>
</feature>